<protein>
    <recommendedName>
        <fullName evidence="3">SUKH-3 immunity protein</fullName>
    </recommendedName>
</protein>
<evidence type="ECO:0000313" key="1">
    <source>
        <dbReference type="EMBL" id="QDT20882.1"/>
    </source>
</evidence>
<dbReference type="EMBL" id="CP036266">
    <property type="protein sequence ID" value="QDT20882.1"/>
    <property type="molecule type" value="Genomic_DNA"/>
</dbReference>
<dbReference type="InterPro" id="IPR025850">
    <property type="entry name" value="SUKH-3"/>
</dbReference>
<accession>A0A517PNE6</accession>
<keyword evidence="2" id="KW-1185">Reference proteome</keyword>
<evidence type="ECO:0008006" key="3">
    <source>
        <dbReference type="Google" id="ProtNLM"/>
    </source>
</evidence>
<proteinExistence type="predicted"/>
<evidence type="ECO:0000313" key="2">
    <source>
        <dbReference type="Proteomes" id="UP000320421"/>
    </source>
</evidence>
<dbReference type="Pfam" id="PF14433">
    <property type="entry name" value="SUKH-3"/>
    <property type="match status" value="1"/>
</dbReference>
<dbReference type="Proteomes" id="UP000320421">
    <property type="component" value="Chromosome"/>
</dbReference>
<organism evidence="1 2">
    <name type="scientific">Gimesia chilikensis</name>
    <dbReference type="NCBI Taxonomy" id="2605989"/>
    <lineage>
        <taxon>Bacteria</taxon>
        <taxon>Pseudomonadati</taxon>
        <taxon>Planctomycetota</taxon>
        <taxon>Planctomycetia</taxon>
        <taxon>Planctomycetales</taxon>
        <taxon>Planctomycetaceae</taxon>
        <taxon>Gimesia</taxon>
    </lineage>
</organism>
<gene>
    <name evidence="1" type="ORF">HG66A1_26720</name>
</gene>
<reference evidence="1 2" key="1">
    <citation type="submission" date="2019-02" db="EMBL/GenBank/DDBJ databases">
        <title>Deep-cultivation of Planctomycetes and their phenomic and genomic characterization uncovers novel biology.</title>
        <authorList>
            <person name="Wiegand S."/>
            <person name="Jogler M."/>
            <person name="Boedeker C."/>
            <person name="Pinto D."/>
            <person name="Vollmers J."/>
            <person name="Rivas-Marin E."/>
            <person name="Kohn T."/>
            <person name="Peeters S.H."/>
            <person name="Heuer A."/>
            <person name="Rast P."/>
            <person name="Oberbeckmann S."/>
            <person name="Bunk B."/>
            <person name="Jeske O."/>
            <person name="Meyerdierks A."/>
            <person name="Storesund J.E."/>
            <person name="Kallscheuer N."/>
            <person name="Luecker S."/>
            <person name="Lage O.M."/>
            <person name="Pohl T."/>
            <person name="Merkel B.J."/>
            <person name="Hornburger P."/>
            <person name="Mueller R.-W."/>
            <person name="Bruemmer F."/>
            <person name="Labrenz M."/>
            <person name="Spormann A.M."/>
            <person name="Op den Camp H."/>
            <person name="Overmann J."/>
            <person name="Amann R."/>
            <person name="Jetten M.S.M."/>
            <person name="Mascher T."/>
            <person name="Medema M.H."/>
            <person name="Devos D.P."/>
            <person name="Kaster A.-K."/>
            <person name="Ovreas L."/>
            <person name="Rohde M."/>
            <person name="Galperin M.Y."/>
            <person name="Jogler C."/>
        </authorList>
    </citation>
    <scope>NUCLEOTIDE SEQUENCE [LARGE SCALE GENOMIC DNA]</scope>
    <source>
        <strain evidence="1 2">HG66A1</strain>
    </source>
</reference>
<name>A0A517PNE6_9PLAN</name>
<sequence length="153" mass="16930">MKFGLSVETILKANGWTENRSVDPTPWIQTINENGFEVTPDVEAFLKCFGGLQFTPPINPEGKYRPEELSFSPTDPVCEFERVSYWEKKLNEVLCPVGAVFRRATLCIGESGAYYLISDVGVYLAGETLLDSMNCLIAASTKPTEVLPAPESE</sequence>
<dbReference type="AlphaFoldDB" id="A0A517PNE6"/>